<dbReference type="GO" id="GO:0005737">
    <property type="term" value="C:cytoplasm"/>
    <property type="evidence" value="ECO:0007669"/>
    <property type="project" value="TreeGrafter"/>
</dbReference>
<feature type="compositionally biased region" description="Basic and acidic residues" evidence="10">
    <location>
        <begin position="1"/>
        <end position="21"/>
    </location>
</feature>
<dbReference type="PANTHER" id="PTHR22988">
    <property type="entry name" value="MYOTONIC DYSTROPHY S/T KINASE-RELATED"/>
    <property type="match status" value="1"/>
</dbReference>
<reference evidence="12 13" key="1">
    <citation type="submission" date="2016-07" db="EMBL/GenBank/DDBJ databases">
        <title>Pervasive Adenine N6-methylation of Active Genes in Fungi.</title>
        <authorList>
            <consortium name="DOE Joint Genome Institute"/>
            <person name="Mondo S.J."/>
            <person name="Dannebaum R.O."/>
            <person name="Kuo R.C."/>
            <person name="Labutti K."/>
            <person name="Haridas S."/>
            <person name="Kuo A."/>
            <person name="Salamov A."/>
            <person name="Ahrendt S.R."/>
            <person name="Lipzen A."/>
            <person name="Sullivan W."/>
            <person name="Andreopoulos W.B."/>
            <person name="Clum A."/>
            <person name="Lindquist E."/>
            <person name="Daum C."/>
            <person name="Ramamoorthy G.K."/>
            <person name="Gryganskyi A."/>
            <person name="Culley D."/>
            <person name="Magnuson J.K."/>
            <person name="James T.Y."/>
            <person name="O'Malley M.A."/>
            <person name="Stajich J.E."/>
            <person name="Spatafora J.W."/>
            <person name="Visel A."/>
            <person name="Grigoriev I.V."/>
        </authorList>
    </citation>
    <scope>NUCLEOTIDE SEQUENCE [LARGE SCALE GENOMIC DNA]</scope>
    <source>
        <strain evidence="12 13">ATCC 12442</strain>
    </source>
</reference>
<keyword evidence="4" id="KW-0808">Transferase</keyword>
<evidence type="ECO:0000256" key="10">
    <source>
        <dbReference type="SAM" id="MobiDB-lite"/>
    </source>
</evidence>
<keyword evidence="7" id="KW-0067">ATP-binding</keyword>
<keyword evidence="5" id="KW-0547">Nucleotide-binding</keyword>
<comment type="catalytic activity">
    <reaction evidence="9">
        <text>L-seryl-[protein] + ATP = O-phospho-L-seryl-[protein] + ADP + H(+)</text>
        <dbReference type="Rhea" id="RHEA:17989"/>
        <dbReference type="Rhea" id="RHEA-COMP:9863"/>
        <dbReference type="Rhea" id="RHEA-COMP:11604"/>
        <dbReference type="ChEBI" id="CHEBI:15378"/>
        <dbReference type="ChEBI" id="CHEBI:29999"/>
        <dbReference type="ChEBI" id="CHEBI:30616"/>
        <dbReference type="ChEBI" id="CHEBI:83421"/>
        <dbReference type="ChEBI" id="CHEBI:456216"/>
        <dbReference type="EC" id="2.7.11.1"/>
    </reaction>
</comment>
<evidence type="ECO:0000256" key="5">
    <source>
        <dbReference type="ARBA" id="ARBA00022741"/>
    </source>
</evidence>
<name>A0A1Y1WM31_9FUNG</name>
<dbReference type="GO" id="GO:0004674">
    <property type="term" value="F:protein serine/threonine kinase activity"/>
    <property type="evidence" value="ECO:0007669"/>
    <property type="project" value="UniProtKB-KW"/>
</dbReference>
<dbReference type="GO" id="GO:0005524">
    <property type="term" value="F:ATP binding"/>
    <property type="evidence" value="ECO:0007669"/>
    <property type="project" value="UniProtKB-KW"/>
</dbReference>
<dbReference type="SUPFAM" id="SSF56112">
    <property type="entry name" value="Protein kinase-like (PK-like)"/>
    <property type="match status" value="1"/>
</dbReference>
<evidence type="ECO:0000256" key="9">
    <source>
        <dbReference type="ARBA" id="ARBA00048679"/>
    </source>
</evidence>
<dbReference type="STRING" id="61395.A0A1Y1WM31"/>
<gene>
    <name evidence="12" type="ORF">DL89DRAFT_254418</name>
</gene>
<dbReference type="EMBL" id="MCFD01000001">
    <property type="protein sequence ID" value="ORX74609.1"/>
    <property type="molecule type" value="Genomic_DNA"/>
</dbReference>
<evidence type="ECO:0000256" key="6">
    <source>
        <dbReference type="ARBA" id="ARBA00022777"/>
    </source>
</evidence>
<comment type="catalytic activity">
    <reaction evidence="8">
        <text>L-threonyl-[protein] + ATP = O-phospho-L-threonyl-[protein] + ADP + H(+)</text>
        <dbReference type="Rhea" id="RHEA:46608"/>
        <dbReference type="Rhea" id="RHEA-COMP:11060"/>
        <dbReference type="Rhea" id="RHEA-COMP:11605"/>
        <dbReference type="ChEBI" id="CHEBI:15378"/>
        <dbReference type="ChEBI" id="CHEBI:30013"/>
        <dbReference type="ChEBI" id="CHEBI:30616"/>
        <dbReference type="ChEBI" id="CHEBI:61977"/>
        <dbReference type="ChEBI" id="CHEBI:456216"/>
        <dbReference type="EC" id="2.7.11.1"/>
    </reaction>
</comment>
<evidence type="ECO:0000256" key="4">
    <source>
        <dbReference type="ARBA" id="ARBA00022679"/>
    </source>
</evidence>
<keyword evidence="13" id="KW-1185">Reference proteome</keyword>
<accession>A0A1Y1WM31</accession>
<feature type="region of interest" description="Disordered" evidence="10">
    <location>
        <begin position="1"/>
        <end position="50"/>
    </location>
</feature>
<dbReference type="EC" id="2.7.11.1" evidence="1"/>
<organism evidence="12 13">
    <name type="scientific">Linderina pennispora</name>
    <dbReference type="NCBI Taxonomy" id="61395"/>
    <lineage>
        <taxon>Eukaryota</taxon>
        <taxon>Fungi</taxon>
        <taxon>Fungi incertae sedis</taxon>
        <taxon>Zoopagomycota</taxon>
        <taxon>Kickxellomycotina</taxon>
        <taxon>Kickxellomycetes</taxon>
        <taxon>Kickxellales</taxon>
        <taxon>Kickxellaceae</taxon>
        <taxon>Linderina</taxon>
    </lineage>
</organism>
<keyword evidence="2" id="KW-0723">Serine/threonine-protein kinase</keyword>
<evidence type="ECO:0000313" key="13">
    <source>
        <dbReference type="Proteomes" id="UP000193922"/>
    </source>
</evidence>
<evidence type="ECO:0000256" key="7">
    <source>
        <dbReference type="ARBA" id="ARBA00022840"/>
    </source>
</evidence>
<dbReference type="AlphaFoldDB" id="A0A1Y1WM31"/>
<dbReference type="InterPro" id="IPR011009">
    <property type="entry name" value="Kinase-like_dom_sf"/>
</dbReference>
<keyword evidence="6" id="KW-0418">Kinase</keyword>
<dbReference type="InterPro" id="IPR050839">
    <property type="entry name" value="Rho-assoc_Ser/Thr_Kinase"/>
</dbReference>
<sequence>MREELRQEKRDERQLREEHKMQAIAAGMPVDDDDDDGDDDDDVGIPDISPEARDFISKLLTRDPKRRLGYNGAAEVKSHPFFQSVNWDTILDAQPAFVPQVDDIEDTEYFDSRGATLDESHKEEEQEKPKSTLGGAGAGIRFRQPSQRISHH</sequence>
<dbReference type="PROSITE" id="PS51285">
    <property type="entry name" value="AGC_KINASE_CTER"/>
    <property type="match status" value="1"/>
</dbReference>
<evidence type="ECO:0000313" key="12">
    <source>
        <dbReference type="EMBL" id="ORX74609.1"/>
    </source>
</evidence>
<evidence type="ECO:0000259" key="11">
    <source>
        <dbReference type="PROSITE" id="PS51285"/>
    </source>
</evidence>
<dbReference type="GO" id="GO:0031032">
    <property type="term" value="P:actomyosin structure organization"/>
    <property type="evidence" value="ECO:0007669"/>
    <property type="project" value="TreeGrafter"/>
</dbReference>
<feature type="region of interest" description="Disordered" evidence="10">
    <location>
        <begin position="111"/>
        <end position="152"/>
    </location>
</feature>
<dbReference type="RefSeq" id="XP_040747820.1">
    <property type="nucleotide sequence ID" value="XM_040885274.1"/>
</dbReference>
<feature type="compositionally biased region" description="Basic and acidic residues" evidence="10">
    <location>
        <begin position="116"/>
        <end position="130"/>
    </location>
</feature>
<feature type="compositionally biased region" description="Acidic residues" evidence="10">
    <location>
        <begin position="30"/>
        <end position="44"/>
    </location>
</feature>
<dbReference type="Gene3D" id="1.10.510.10">
    <property type="entry name" value="Transferase(Phosphotransferase) domain 1"/>
    <property type="match status" value="1"/>
</dbReference>
<proteinExistence type="predicted"/>
<dbReference type="InterPro" id="IPR000961">
    <property type="entry name" value="AGC-kinase_C"/>
</dbReference>
<dbReference type="Gene3D" id="3.30.200.20">
    <property type="entry name" value="Phosphorylase Kinase, domain 1"/>
    <property type="match status" value="1"/>
</dbReference>
<evidence type="ECO:0000256" key="3">
    <source>
        <dbReference type="ARBA" id="ARBA00022553"/>
    </source>
</evidence>
<feature type="domain" description="AGC-kinase C-terminal" evidence="11">
    <location>
        <begin position="83"/>
        <end position="152"/>
    </location>
</feature>
<dbReference type="OrthoDB" id="3638488at2759"/>
<dbReference type="GO" id="GO:0005856">
    <property type="term" value="C:cytoskeleton"/>
    <property type="evidence" value="ECO:0007669"/>
    <property type="project" value="TreeGrafter"/>
</dbReference>
<protein>
    <recommendedName>
        <fullName evidence="1">non-specific serine/threonine protein kinase</fullName>
        <ecNumber evidence="1">2.7.11.1</ecNumber>
    </recommendedName>
</protein>
<comment type="caution">
    <text evidence="12">The sequence shown here is derived from an EMBL/GenBank/DDBJ whole genome shotgun (WGS) entry which is preliminary data.</text>
</comment>
<evidence type="ECO:0000256" key="2">
    <source>
        <dbReference type="ARBA" id="ARBA00022527"/>
    </source>
</evidence>
<keyword evidence="3" id="KW-0597">Phosphoprotein</keyword>
<evidence type="ECO:0000256" key="1">
    <source>
        <dbReference type="ARBA" id="ARBA00012513"/>
    </source>
</evidence>
<dbReference type="PANTHER" id="PTHR22988:SF71">
    <property type="entry name" value="CITRON RHO-INTERACTING KINASE"/>
    <property type="match status" value="1"/>
</dbReference>
<dbReference type="GeneID" id="63801922"/>
<evidence type="ECO:0000256" key="8">
    <source>
        <dbReference type="ARBA" id="ARBA00047899"/>
    </source>
</evidence>
<dbReference type="Proteomes" id="UP000193922">
    <property type="component" value="Unassembled WGS sequence"/>
</dbReference>